<feature type="transmembrane region" description="Helical" evidence="5">
    <location>
        <begin position="132"/>
        <end position="151"/>
    </location>
</feature>
<dbReference type="InterPro" id="IPR007016">
    <property type="entry name" value="O-antigen_ligase-rel_domated"/>
</dbReference>
<feature type="transmembrane region" description="Helical" evidence="5">
    <location>
        <begin position="107"/>
        <end position="125"/>
    </location>
</feature>
<feature type="transmembrane region" description="Helical" evidence="5">
    <location>
        <begin position="221"/>
        <end position="238"/>
    </location>
</feature>
<dbReference type="SUPFAM" id="SSF81901">
    <property type="entry name" value="HCP-like"/>
    <property type="match status" value="1"/>
</dbReference>
<evidence type="ECO:0000256" key="1">
    <source>
        <dbReference type="ARBA" id="ARBA00004141"/>
    </source>
</evidence>
<dbReference type="AlphaFoldDB" id="A0A1G2F172"/>
<feature type="transmembrane region" description="Helical" evidence="5">
    <location>
        <begin position="441"/>
        <end position="459"/>
    </location>
</feature>
<dbReference type="STRING" id="1801726.A3H02_01755"/>
<keyword evidence="2 5" id="KW-0812">Transmembrane</keyword>
<feature type="transmembrane region" description="Helical" evidence="5">
    <location>
        <begin position="383"/>
        <end position="399"/>
    </location>
</feature>
<feature type="transmembrane region" description="Helical" evidence="5">
    <location>
        <begin position="247"/>
        <end position="266"/>
    </location>
</feature>
<feature type="transmembrane region" description="Helical" evidence="5">
    <location>
        <begin position="12"/>
        <end position="36"/>
    </location>
</feature>
<comment type="subcellular location">
    <subcellularLocation>
        <location evidence="1">Membrane</location>
        <topology evidence="1">Multi-pass membrane protein</topology>
    </subcellularLocation>
</comment>
<dbReference type="EMBL" id="MHMS01000022">
    <property type="protein sequence ID" value="OGZ31769.1"/>
    <property type="molecule type" value="Genomic_DNA"/>
</dbReference>
<accession>A0A1G2F172</accession>
<sequence length="743" mass="85412">MRNSGLIAAFDWLVKGGLFLTPFLVLIISSSMFFPYITGKGFFFRILIEILFGFWLGLLILNPAKYLPRKNILLYAILIFVFALFLADIFGANPYKSFWSNYERMEGLNLHLHLLAYFLMLISVFRTSRDWFIFFHISIFVSLIVAGYGYFEKFGWIQGSSDSRVFSTVGNPIYLASYLLIHFFILAFYYLQTASKKIKIAYGAIFLFELPIFFFTETRGAMLGFLAGLGLILFLKFFEAEKPRKKFIFAGIFLTALLIPLLLIFFQGSDFIKSRPLLNRFASISIFEQTVQARFMIWKMALKSWTQKPVFGWGQDNFIDAFARNYNPRLYGNEPWFDRTHNTPLQWLAEAGALGFLAYLFILFSVGLLLLKIRREKILNNNQIILAFGFFAAYFVQGFFVFDSLATYFLVASLFGFLYFYTAKERAQEIKFYLPESFKYVLIFGAIGMSIFLVFYLNLKPLKQSSKIIASLKSAGQRQTPEIITNNFEQALDINSFGLTEVREQLGNFLIQLSASGNVLNKGYFSVLLDRSILEMKKETERDPLNIRPLIFYGKLLAIRAMIAGNGYDESESAYKKAIEIGPNYVQSRLALAELYLLKKDIGKAREAGKKISEFLSVSPQLYDPLVTFYVLAGEYENSWQVIRESAGLGVWPSAQEFLKWGRQSLKQGNLKEAEKFLRIALRESIQIKDKETQINSLLFSAETEAQLKNKDKAIFYAKEAQKLKPELKPEVDKFVESVNNLL</sequence>
<evidence type="ECO:0000256" key="5">
    <source>
        <dbReference type="SAM" id="Phobius"/>
    </source>
</evidence>
<dbReference type="GO" id="GO:0016020">
    <property type="term" value="C:membrane"/>
    <property type="evidence" value="ECO:0007669"/>
    <property type="project" value="UniProtKB-SubCell"/>
</dbReference>
<evidence type="ECO:0000313" key="7">
    <source>
        <dbReference type="EMBL" id="OGZ31769.1"/>
    </source>
</evidence>
<reference evidence="7 8" key="1">
    <citation type="journal article" date="2016" name="Nat. Commun.">
        <title>Thousands of microbial genomes shed light on interconnected biogeochemical processes in an aquifer system.</title>
        <authorList>
            <person name="Anantharaman K."/>
            <person name="Brown C.T."/>
            <person name="Hug L.A."/>
            <person name="Sharon I."/>
            <person name="Castelle C.J."/>
            <person name="Probst A.J."/>
            <person name="Thomas B.C."/>
            <person name="Singh A."/>
            <person name="Wilkins M.J."/>
            <person name="Karaoz U."/>
            <person name="Brodie E.L."/>
            <person name="Williams K.H."/>
            <person name="Hubbard S.S."/>
            <person name="Banfield J.F."/>
        </authorList>
    </citation>
    <scope>NUCLEOTIDE SEQUENCE [LARGE SCALE GENOMIC DNA]</scope>
</reference>
<keyword evidence="3 5" id="KW-1133">Transmembrane helix</keyword>
<dbReference type="PANTHER" id="PTHR37422">
    <property type="entry name" value="TEICHURONIC ACID BIOSYNTHESIS PROTEIN TUAE"/>
    <property type="match status" value="1"/>
</dbReference>
<dbReference type="Pfam" id="PF04932">
    <property type="entry name" value="Wzy_C"/>
    <property type="match status" value="1"/>
</dbReference>
<protein>
    <recommendedName>
        <fullName evidence="6">O-antigen ligase-related domain-containing protein</fullName>
    </recommendedName>
</protein>
<dbReference type="InterPro" id="IPR051533">
    <property type="entry name" value="WaaL-like"/>
</dbReference>
<evidence type="ECO:0000259" key="6">
    <source>
        <dbReference type="Pfam" id="PF04932"/>
    </source>
</evidence>
<feature type="transmembrane region" description="Helical" evidence="5">
    <location>
        <begin position="73"/>
        <end position="95"/>
    </location>
</feature>
<evidence type="ECO:0000313" key="8">
    <source>
        <dbReference type="Proteomes" id="UP000176787"/>
    </source>
</evidence>
<evidence type="ECO:0000256" key="4">
    <source>
        <dbReference type="ARBA" id="ARBA00023136"/>
    </source>
</evidence>
<feature type="transmembrane region" description="Helical" evidence="5">
    <location>
        <begin position="42"/>
        <end position="61"/>
    </location>
</feature>
<feature type="transmembrane region" description="Helical" evidence="5">
    <location>
        <begin position="198"/>
        <end position="215"/>
    </location>
</feature>
<feature type="transmembrane region" description="Helical" evidence="5">
    <location>
        <begin position="405"/>
        <end position="421"/>
    </location>
</feature>
<evidence type="ECO:0000256" key="2">
    <source>
        <dbReference type="ARBA" id="ARBA00022692"/>
    </source>
</evidence>
<name>A0A1G2F172_9BACT</name>
<evidence type="ECO:0000256" key="3">
    <source>
        <dbReference type="ARBA" id="ARBA00022989"/>
    </source>
</evidence>
<gene>
    <name evidence="7" type="ORF">A3H02_01755</name>
</gene>
<feature type="domain" description="O-antigen ligase-related" evidence="6">
    <location>
        <begin position="212"/>
        <end position="360"/>
    </location>
</feature>
<dbReference type="Gene3D" id="1.25.40.10">
    <property type="entry name" value="Tetratricopeptide repeat domain"/>
    <property type="match status" value="1"/>
</dbReference>
<dbReference type="InterPro" id="IPR011990">
    <property type="entry name" value="TPR-like_helical_dom_sf"/>
</dbReference>
<organism evidence="7 8">
    <name type="scientific">Candidatus Niyogibacteria bacterium RIFCSPLOWO2_12_FULL_41_13</name>
    <dbReference type="NCBI Taxonomy" id="1801726"/>
    <lineage>
        <taxon>Bacteria</taxon>
        <taxon>Candidatus Niyogiibacteriota</taxon>
    </lineage>
</organism>
<feature type="transmembrane region" description="Helical" evidence="5">
    <location>
        <begin position="351"/>
        <end position="371"/>
    </location>
</feature>
<feature type="transmembrane region" description="Helical" evidence="5">
    <location>
        <begin position="171"/>
        <end position="191"/>
    </location>
</feature>
<dbReference type="Proteomes" id="UP000176787">
    <property type="component" value="Unassembled WGS sequence"/>
</dbReference>
<keyword evidence="4 5" id="KW-0472">Membrane</keyword>
<dbReference type="PANTHER" id="PTHR37422:SF13">
    <property type="entry name" value="LIPOPOLYSACCHARIDE BIOSYNTHESIS PROTEIN PA4999-RELATED"/>
    <property type="match status" value="1"/>
</dbReference>
<comment type="caution">
    <text evidence="7">The sequence shown here is derived from an EMBL/GenBank/DDBJ whole genome shotgun (WGS) entry which is preliminary data.</text>
</comment>
<proteinExistence type="predicted"/>